<accession>A0A0K2SLW7</accession>
<dbReference type="InterPro" id="IPR017850">
    <property type="entry name" value="Alkaline_phosphatase_core_sf"/>
</dbReference>
<dbReference type="AlphaFoldDB" id="A0A0K2SLW7"/>
<proteinExistence type="predicted"/>
<dbReference type="RefSeq" id="WP_068137946.1">
    <property type="nucleotide sequence ID" value="NZ_AP014924.1"/>
</dbReference>
<organism evidence="1 2">
    <name type="scientific">Limnochorda pilosa</name>
    <dbReference type="NCBI Taxonomy" id="1555112"/>
    <lineage>
        <taxon>Bacteria</taxon>
        <taxon>Bacillati</taxon>
        <taxon>Bacillota</taxon>
        <taxon>Limnochordia</taxon>
        <taxon>Limnochordales</taxon>
        <taxon>Limnochordaceae</taxon>
        <taxon>Limnochorda</taxon>
    </lineage>
</organism>
<keyword evidence="2" id="KW-1185">Reference proteome</keyword>
<sequence length="185" mass="20719">MDQFMQSLLQALKQAVAAEGHQKTLAKNLRVYQSLKWKSGLRTHLELDMRLVYRRMPDGIEVLAIGPRLPGSPAYAEMRTHMPELGRKNSRRPAERRGHVDRLLLGLDCADPHLVFDRWLDDLPNIKRLVEAGVYGPMSSSTPPISVPAWMSMVTGGIWALKMSVDELGARFRFRSGSWPASGAG</sequence>
<dbReference type="SUPFAM" id="SSF53649">
    <property type="entry name" value="Alkaline phosphatase-like"/>
    <property type="match status" value="1"/>
</dbReference>
<dbReference type="Gene3D" id="3.40.720.10">
    <property type="entry name" value="Alkaline Phosphatase, subunit A"/>
    <property type="match status" value="1"/>
</dbReference>
<dbReference type="InterPro" id="IPR002591">
    <property type="entry name" value="Phosphodiest/P_Trfase"/>
</dbReference>
<name>A0A0K2SLW7_LIMPI</name>
<dbReference type="Pfam" id="PF01663">
    <property type="entry name" value="Phosphodiest"/>
    <property type="match status" value="1"/>
</dbReference>
<gene>
    <name evidence="1" type="ORF">LIP_2275</name>
</gene>
<dbReference type="Proteomes" id="UP000065807">
    <property type="component" value="Chromosome"/>
</dbReference>
<protein>
    <submittedName>
        <fullName evidence="1">Uncharacterized protein</fullName>
    </submittedName>
</protein>
<dbReference type="KEGG" id="lpil:LIP_2275"/>
<reference evidence="2" key="1">
    <citation type="submission" date="2015-07" db="EMBL/GenBank/DDBJ databases">
        <title>Complete genome sequence and phylogenetic analysis of Limnochorda pilosa.</title>
        <authorList>
            <person name="Watanabe M."/>
            <person name="Kojima H."/>
            <person name="Fukui M."/>
        </authorList>
    </citation>
    <scope>NUCLEOTIDE SEQUENCE [LARGE SCALE GENOMIC DNA]</scope>
    <source>
        <strain evidence="2">HC45</strain>
    </source>
</reference>
<evidence type="ECO:0000313" key="1">
    <source>
        <dbReference type="EMBL" id="BAS28116.1"/>
    </source>
</evidence>
<dbReference type="EMBL" id="AP014924">
    <property type="protein sequence ID" value="BAS28116.1"/>
    <property type="molecule type" value="Genomic_DNA"/>
</dbReference>
<reference evidence="2" key="2">
    <citation type="journal article" date="2016" name="Int. J. Syst. Evol. Microbiol.">
        <title>Complete genome sequence and cell structure of Limnochorda pilosa, a Gram-negative spore-former within the phylum Firmicutes.</title>
        <authorList>
            <person name="Watanabe M."/>
            <person name="Kojima H."/>
            <person name="Fukui M."/>
        </authorList>
    </citation>
    <scope>NUCLEOTIDE SEQUENCE [LARGE SCALE GENOMIC DNA]</scope>
    <source>
        <strain evidence="2">HC45</strain>
    </source>
</reference>
<evidence type="ECO:0000313" key="2">
    <source>
        <dbReference type="Proteomes" id="UP000065807"/>
    </source>
</evidence>